<evidence type="ECO:0000313" key="1">
    <source>
        <dbReference type="EMBL" id="SDD56685.1"/>
    </source>
</evidence>
<keyword evidence="2" id="KW-1185">Reference proteome</keyword>
<protein>
    <submittedName>
        <fullName evidence="1">Uncharacterized protein</fullName>
    </submittedName>
</protein>
<reference evidence="2" key="1">
    <citation type="submission" date="2016-10" db="EMBL/GenBank/DDBJ databases">
        <authorList>
            <person name="Varghese N."/>
            <person name="Submissions S."/>
        </authorList>
    </citation>
    <scope>NUCLEOTIDE SEQUENCE [LARGE SCALE GENOMIC DNA]</scope>
    <source>
        <strain evidence="2">IBRC-M 10403</strain>
    </source>
</reference>
<dbReference type="Proteomes" id="UP000199501">
    <property type="component" value="Unassembled WGS sequence"/>
</dbReference>
<organism evidence="1 2">
    <name type="scientific">Actinokineospora iranica</name>
    <dbReference type="NCBI Taxonomy" id="1271860"/>
    <lineage>
        <taxon>Bacteria</taxon>
        <taxon>Bacillati</taxon>
        <taxon>Actinomycetota</taxon>
        <taxon>Actinomycetes</taxon>
        <taxon>Pseudonocardiales</taxon>
        <taxon>Pseudonocardiaceae</taxon>
        <taxon>Actinokineospora</taxon>
    </lineage>
</organism>
<proteinExistence type="predicted"/>
<dbReference type="EMBL" id="FMZZ01000013">
    <property type="protein sequence ID" value="SDD56685.1"/>
    <property type="molecule type" value="Genomic_DNA"/>
</dbReference>
<name>A0A1G6VV39_9PSEU</name>
<dbReference type="STRING" id="1271860.SAMN05216174_11379"/>
<accession>A0A1G6VV39</accession>
<sequence>MGIASPASAAPCGFSVDGVGNGTYVHCANTFVLVKGHWSGGSTFTNCFRPWEIGYYGPDAGQRVVKVYYVPVRPNLVTFPNGTVGCSLYQPRL</sequence>
<dbReference type="RefSeq" id="WP_139190931.1">
    <property type="nucleotide sequence ID" value="NZ_FMZZ01000013.1"/>
</dbReference>
<dbReference type="InterPro" id="IPR045935">
    <property type="entry name" value="DUF6355"/>
</dbReference>
<gene>
    <name evidence="1" type="ORF">SAMN05216174_11379</name>
</gene>
<dbReference type="OrthoDB" id="3697945at2"/>
<dbReference type="Pfam" id="PF19882">
    <property type="entry name" value="DUF6355"/>
    <property type="match status" value="1"/>
</dbReference>
<dbReference type="AlphaFoldDB" id="A0A1G6VV39"/>
<evidence type="ECO:0000313" key="2">
    <source>
        <dbReference type="Proteomes" id="UP000199501"/>
    </source>
</evidence>